<protein>
    <submittedName>
        <fullName evidence="5">Uncharacterized protein</fullName>
    </submittedName>
</protein>
<organism evidence="5 6">
    <name type="scientific">Penicillium vulpinum</name>
    <dbReference type="NCBI Taxonomy" id="29845"/>
    <lineage>
        <taxon>Eukaryota</taxon>
        <taxon>Fungi</taxon>
        <taxon>Dikarya</taxon>
        <taxon>Ascomycota</taxon>
        <taxon>Pezizomycotina</taxon>
        <taxon>Eurotiomycetes</taxon>
        <taxon>Eurotiomycetidae</taxon>
        <taxon>Eurotiales</taxon>
        <taxon>Aspergillaceae</taxon>
        <taxon>Penicillium</taxon>
    </lineage>
</organism>
<accession>A0A1V6S263</accession>
<dbReference type="SMART" id="SM00248">
    <property type="entry name" value="ANK"/>
    <property type="match status" value="8"/>
</dbReference>
<name>A0A1V6S263_9EURO</name>
<feature type="repeat" description="ANK" evidence="3">
    <location>
        <begin position="247"/>
        <end position="279"/>
    </location>
</feature>
<dbReference type="PANTHER" id="PTHR24173">
    <property type="entry name" value="ANKYRIN REPEAT CONTAINING"/>
    <property type="match status" value="1"/>
</dbReference>
<dbReference type="EMBL" id="MDYP01000011">
    <property type="protein sequence ID" value="OQE07946.1"/>
    <property type="molecule type" value="Genomic_DNA"/>
</dbReference>
<sequence>MSISTVSNELLLLIAQQSQSQNDLNALIQANYHFYRLLKPTLYRYNLCHQNGDGILRAAKLGSITAVAQFIKEGYIVKGRPVHDKEHVLDRFGQQVPCSCHLEHPILYAAEHGHSALVAYLLSVGSEPDLKNSLGQTPMHRAAKNGCLSVVKVLLSAWKFPIDGDDTFTLTPIKEAALRGQTQMVECFLSSCLSPSNYASSSLPFAAVSGDMALVSMILGYGADINHKYIERHVPRKPINPYGGKGHEATALSVAATYGHLTLVKFLLNNGSDINLKTGFPYPTLWKTPLHLAIEKGHEEVIKVLLAHSADIDDEHLREAVLQNNKKPVEMLLAKYGAENCRSNLLRLAGKVGDVEICQMLLDKGFDQEEAVVKAIEFGQDAVVTLLLAHGLDSDLPTLCESAIGLAIIHRQSGIMEILLSHGAHIYPETLKSAGLFAPEHIGALAKQFPVHSLRKKEMYPSVYARTPGPQPRISGADYGSTQRRLW</sequence>
<gene>
    <name evidence="5" type="ORF">PENVUL_c011G02832</name>
</gene>
<dbReference type="InterPro" id="IPR036770">
    <property type="entry name" value="Ankyrin_rpt-contain_sf"/>
</dbReference>
<comment type="caution">
    <text evidence="5">The sequence shown here is derived from an EMBL/GenBank/DDBJ whole genome shotgun (WGS) entry which is preliminary data.</text>
</comment>
<feature type="repeat" description="ANK" evidence="3">
    <location>
        <begin position="285"/>
        <end position="317"/>
    </location>
</feature>
<evidence type="ECO:0000256" key="4">
    <source>
        <dbReference type="SAM" id="MobiDB-lite"/>
    </source>
</evidence>
<evidence type="ECO:0000313" key="6">
    <source>
        <dbReference type="Proteomes" id="UP000191518"/>
    </source>
</evidence>
<feature type="region of interest" description="Disordered" evidence="4">
    <location>
        <begin position="464"/>
        <end position="487"/>
    </location>
</feature>
<dbReference type="Pfam" id="PF12796">
    <property type="entry name" value="Ank_2"/>
    <property type="match status" value="2"/>
</dbReference>
<feature type="repeat" description="ANK" evidence="3">
    <location>
        <begin position="134"/>
        <end position="156"/>
    </location>
</feature>
<feature type="repeat" description="ANK" evidence="3">
    <location>
        <begin position="101"/>
        <end position="133"/>
    </location>
</feature>
<evidence type="ECO:0000256" key="2">
    <source>
        <dbReference type="ARBA" id="ARBA00023043"/>
    </source>
</evidence>
<dbReference type="STRING" id="29845.A0A1V6S263"/>
<dbReference type="InterPro" id="IPR002110">
    <property type="entry name" value="Ankyrin_rpt"/>
</dbReference>
<proteinExistence type="predicted"/>
<evidence type="ECO:0000256" key="1">
    <source>
        <dbReference type="ARBA" id="ARBA00022737"/>
    </source>
</evidence>
<dbReference type="PROSITE" id="PS50088">
    <property type="entry name" value="ANK_REPEAT"/>
    <property type="match status" value="4"/>
</dbReference>
<keyword evidence="6" id="KW-1185">Reference proteome</keyword>
<evidence type="ECO:0000256" key="3">
    <source>
        <dbReference type="PROSITE-ProRule" id="PRU00023"/>
    </source>
</evidence>
<reference evidence="6" key="1">
    <citation type="journal article" date="2017" name="Nat. Microbiol.">
        <title>Global analysis of biosynthetic gene clusters reveals vast potential of secondary metabolite production in Penicillium species.</title>
        <authorList>
            <person name="Nielsen J.C."/>
            <person name="Grijseels S."/>
            <person name="Prigent S."/>
            <person name="Ji B."/>
            <person name="Dainat J."/>
            <person name="Nielsen K.F."/>
            <person name="Frisvad J.C."/>
            <person name="Workman M."/>
            <person name="Nielsen J."/>
        </authorList>
    </citation>
    <scope>NUCLEOTIDE SEQUENCE [LARGE SCALE GENOMIC DNA]</scope>
    <source>
        <strain evidence="6">IBT 29486</strain>
    </source>
</reference>
<dbReference type="PROSITE" id="PS50297">
    <property type="entry name" value="ANK_REP_REGION"/>
    <property type="match status" value="3"/>
</dbReference>
<evidence type="ECO:0000313" key="5">
    <source>
        <dbReference type="EMBL" id="OQE07946.1"/>
    </source>
</evidence>
<dbReference type="Gene3D" id="1.25.40.20">
    <property type="entry name" value="Ankyrin repeat-containing domain"/>
    <property type="match status" value="2"/>
</dbReference>
<dbReference type="Proteomes" id="UP000191518">
    <property type="component" value="Unassembled WGS sequence"/>
</dbReference>
<dbReference type="PRINTS" id="PR01415">
    <property type="entry name" value="ANKYRIN"/>
</dbReference>
<dbReference type="AlphaFoldDB" id="A0A1V6S263"/>
<keyword evidence="1" id="KW-0677">Repeat</keyword>
<dbReference type="OrthoDB" id="4306342at2759"/>
<keyword evidence="2 3" id="KW-0040">ANK repeat</keyword>
<dbReference type="PANTHER" id="PTHR24173:SF74">
    <property type="entry name" value="ANKYRIN REPEAT DOMAIN-CONTAINING PROTEIN 16"/>
    <property type="match status" value="1"/>
</dbReference>
<dbReference type="SUPFAM" id="SSF48403">
    <property type="entry name" value="Ankyrin repeat"/>
    <property type="match status" value="1"/>
</dbReference>